<dbReference type="GO" id="GO:0016787">
    <property type="term" value="F:hydrolase activity"/>
    <property type="evidence" value="ECO:0007669"/>
    <property type="project" value="UniProtKB-KW"/>
</dbReference>
<accession>A0A410QEK3</accession>
<dbReference type="InterPro" id="IPR000073">
    <property type="entry name" value="AB_hydrolase_1"/>
</dbReference>
<dbReference type="RefSeq" id="WP_128752926.1">
    <property type="nucleotide sequence ID" value="NZ_CP035282.1"/>
</dbReference>
<dbReference type="SUPFAM" id="SSF53474">
    <property type="entry name" value="alpha/beta-Hydrolases"/>
    <property type="match status" value="1"/>
</dbReference>
<name>A0A410QEK3_9FIRM</name>
<evidence type="ECO:0000313" key="3">
    <source>
        <dbReference type="Proteomes" id="UP000287969"/>
    </source>
</evidence>
<evidence type="ECO:0000313" key="2">
    <source>
        <dbReference type="EMBL" id="QAT62407.1"/>
    </source>
</evidence>
<feature type="domain" description="AB hydrolase-1" evidence="1">
    <location>
        <begin position="21"/>
        <end position="239"/>
    </location>
</feature>
<organism evidence="2 3">
    <name type="scientific">Acidilutibacter cellobiosedens</name>
    <dbReference type="NCBI Taxonomy" id="2507161"/>
    <lineage>
        <taxon>Bacteria</taxon>
        <taxon>Bacillati</taxon>
        <taxon>Bacillota</taxon>
        <taxon>Tissierellia</taxon>
        <taxon>Tissierellales</taxon>
        <taxon>Acidilutibacteraceae</taxon>
        <taxon>Acidilutibacter</taxon>
    </lineage>
</organism>
<keyword evidence="2" id="KW-0378">Hydrolase</keyword>
<dbReference type="Gene3D" id="3.40.50.1820">
    <property type="entry name" value="alpha/beta hydrolase"/>
    <property type="match status" value="1"/>
</dbReference>
<dbReference type="PANTHER" id="PTHR46438:SF11">
    <property type="entry name" value="LIPASE-RELATED"/>
    <property type="match status" value="1"/>
</dbReference>
<dbReference type="PRINTS" id="PR00111">
    <property type="entry name" value="ABHYDROLASE"/>
</dbReference>
<dbReference type="EMBL" id="CP035282">
    <property type="protein sequence ID" value="QAT62407.1"/>
    <property type="molecule type" value="Genomic_DNA"/>
</dbReference>
<proteinExistence type="predicted"/>
<sequence>MIIDIDGLNINYVVEGEGFEVLLLHGWGCSIETVMPIFNLLKKNFKVYAIDFPGFGKSDEPKEVFSGEDYAKIVYDFMNKLKMRKVVIIGHSFGGKISIILGSKYKNIIDKIVLIDSAGLIPKRTVKYYIKVYSFKILKLLYKSCFSWGNKDKAMKKFQDKFGSEDYKNSSGIMRQIFVKAVNENFEYLLRDIEAPTLIIWGEKDTATPLYMGERMKREIKDSGLVVFEGAGHYSYIEDFRRFSIVLNAFLLGGK</sequence>
<dbReference type="OrthoDB" id="9775557at2"/>
<evidence type="ECO:0000259" key="1">
    <source>
        <dbReference type="Pfam" id="PF00561"/>
    </source>
</evidence>
<keyword evidence="3" id="KW-1185">Reference proteome</keyword>
<dbReference type="KEGG" id="spoa:EQM13_12955"/>
<reference evidence="3" key="1">
    <citation type="submission" date="2019-01" db="EMBL/GenBank/DDBJ databases">
        <title>Draft genomes of a novel of Sporanaerobacter strains.</title>
        <authorList>
            <person name="Ma S."/>
        </authorList>
    </citation>
    <scope>NUCLEOTIDE SEQUENCE [LARGE SCALE GENOMIC DNA]</scope>
    <source>
        <strain evidence="3">NJN-17</strain>
    </source>
</reference>
<dbReference type="Proteomes" id="UP000287969">
    <property type="component" value="Chromosome"/>
</dbReference>
<dbReference type="Pfam" id="PF00561">
    <property type="entry name" value="Abhydrolase_1"/>
    <property type="match status" value="1"/>
</dbReference>
<gene>
    <name evidence="2" type="ORF">EQM13_12955</name>
</gene>
<protein>
    <submittedName>
        <fullName evidence="2">Alpha/beta hydrolase</fullName>
    </submittedName>
</protein>
<dbReference type="PANTHER" id="PTHR46438">
    <property type="entry name" value="ALPHA/BETA-HYDROLASES SUPERFAMILY PROTEIN"/>
    <property type="match status" value="1"/>
</dbReference>
<dbReference type="InterPro" id="IPR029058">
    <property type="entry name" value="AB_hydrolase_fold"/>
</dbReference>
<dbReference type="AlphaFoldDB" id="A0A410QEK3"/>